<dbReference type="GO" id="GO:0016747">
    <property type="term" value="F:acyltransferase activity, transferring groups other than amino-acyl groups"/>
    <property type="evidence" value="ECO:0007669"/>
    <property type="project" value="InterPro"/>
</dbReference>
<reference evidence="4" key="1">
    <citation type="submission" date="2015-07" db="EMBL/GenBank/DDBJ databases">
        <title>Draft Genome Sequence of Roseovarius tolerans EL-164, a producer of N-Acylated Alanine Methyl Esters (NAMEs).</title>
        <authorList>
            <person name="Voget S."/>
            <person name="Bruns H."/>
            <person name="Wagner-Doebler I."/>
            <person name="Schulz S."/>
            <person name="Daniel R."/>
        </authorList>
    </citation>
    <scope>NUCLEOTIDE SEQUENCE [LARGE SCALE GENOMIC DNA]</scope>
    <source>
        <strain evidence="4">EL-164</strain>
    </source>
</reference>
<dbReference type="PANTHER" id="PTHR23028:SF53">
    <property type="entry name" value="ACYL_TRANSF_3 DOMAIN-CONTAINING PROTEIN"/>
    <property type="match status" value="1"/>
</dbReference>
<feature type="transmembrane region" description="Helical" evidence="1">
    <location>
        <begin position="194"/>
        <end position="212"/>
    </location>
</feature>
<sequence>MEFRGYQERRHFANLDGLRFVCISMVLWHHATPGDLHQIQILSRGFLGVDFFFVLSGFLITTLLLREARDYGQFSLRDFYIRRALRILPVYMFVVTAVSVYYVGIKGRSDLANLVPFYYLFLSNFLTDHIPTLSITWSLSVEEQYYVIWPLLMLLLNRRPLVWLALIVVAANVLGSMGVFGLTAPQIGPLTLKLPNATYAPIIMGALLALALDHPRGHALAARVLGGRWTALAGFALLALAIHFTPFEIRGWPNLLIHTLMTATLAALVLREDNAGLSVLRQPLIARVGAVSYGIYLYHLIALDITNRALGLAGIAHDWVSLAAYSLLSVLIAEISFRTLEAWFRRFRPHPRQRHTPAPSA</sequence>
<feature type="transmembrane region" description="Helical" evidence="1">
    <location>
        <begin position="284"/>
        <end position="302"/>
    </location>
</feature>
<dbReference type="PANTHER" id="PTHR23028">
    <property type="entry name" value="ACETYLTRANSFERASE"/>
    <property type="match status" value="1"/>
</dbReference>
<evidence type="ECO:0000313" key="3">
    <source>
        <dbReference type="EMBL" id="KNX41799.1"/>
    </source>
</evidence>
<dbReference type="Pfam" id="PF01757">
    <property type="entry name" value="Acyl_transf_3"/>
    <property type="match status" value="1"/>
</dbReference>
<feature type="transmembrane region" description="Helical" evidence="1">
    <location>
        <begin position="12"/>
        <end position="29"/>
    </location>
</feature>
<dbReference type="RefSeq" id="WP_050662545.1">
    <property type="nucleotide sequence ID" value="NZ_CP118494.1"/>
</dbReference>
<gene>
    <name evidence="3" type="primary">oatA_1</name>
    <name evidence="3" type="ORF">ROTO_16430</name>
</gene>
<keyword evidence="1" id="KW-1133">Transmembrane helix</keyword>
<keyword evidence="3" id="KW-0808">Transferase</keyword>
<keyword evidence="1" id="KW-0812">Transmembrane</keyword>
<protein>
    <submittedName>
        <fullName evidence="3">O-acetyltransferase OatA</fullName>
        <ecNumber evidence="3">2.3.1.-</ecNumber>
    </submittedName>
</protein>
<dbReference type="InterPro" id="IPR002656">
    <property type="entry name" value="Acyl_transf_3_dom"/>
</dbReference>
<feature type="transmembrane region" description="Helical" evidence="1">
    <location>
        <begin position="224"/>
        <end position="243"/>
    </location>
</feature>
<dbReference type="PATRIC" id="fig|74031.6.peg.1674"/>
<feature type="transmembrane region" description="Helical" evidence="1">
    <location>
        <begin position="41"/>
        <end position="65"/>
    </location>
</feature>
<dbReference type="EC" id="2.3.1.-" evidence="3"/>
<evidence type="ECO:0000313" key="4">
    <source>
        <dbReference type="Proteomes" id="UP000037046"/>
    </source>
</evidence>
<dbReference type="GO" id="GO:0009103">
    <property type="term" value="P:lipopolysaccharide biosynthetic process"/>
    <property type="evidence" value="ECO:0007669"/>
    <property type="project" value="TreeGrafter"/>
</dbReference>
<comment type="caution">
    <text evidence="3">The sequence shown here is derived from an EMBL/GenBank/DDBJ whole genome shotgun (WGS) entry which is preliminary data.</text>
</comment>
<keyword evidence="4" id="KW-1185">Reference proteome</keyword>
<dbReference type="Proteomes" id="UP000037046">
    <property type="component" value="Unassembled WGS sequence"/>
</dbReference>
<dbReference type="STRING" id="74031.SAMN04488077_1265"/>
<evidence type="ECO:0000259" key="2">
    <source>
        <dbReference type="Pfam" id="PF01757"/>
    </source>
</evidence>
<feature type="transmembrane region" description="Helical" evidence="1">
    <location>
        <begin position="255"/>
        <end position="272"/>
    </location>
</feature>
<organism evidence="3 4">
    <name type="scientific">Roseovarius tolerans</name>
    <dbReference type="NCBI Taxonomy" id="74031"/>
    <lineage>
        <taxon>Bacteria</taxon>
        <taxon>Pseudomonadati</taxon>
        <taxon>Pseudomonadota</taxon>
        <taxon>Alphaproteobacteria</taxon>
        <taxon>Rhodobacterales</taxon>
        <taxon>Roseobacteraceae</taxon>
        <taxon>Roseovarius</taxon>
    </lineage>
</organism>
<keyword evidence="3" id="KW-0012">Acyltransferase</keyword>
<feature type="transmembrane region" description="Helical" evidence="1">
    <location>
        <begin position="322"/>
        <end position="344"/>
    </location>
</feature>
<name>A0A0L6CVK1_9RHOB</name>
<evidence type="ECO:0000256" key="1">
    <source>
        <dbReference type="SAM" id="Phobius"/>
    </source>
</evidence>
<feature type="transmembrane region" description="Helical" evidence="1">
    <location>
        <begin position="117"/>
        <end position="140"/>
    </location>
</feature>
<accession>A0A0L6CVK1</accession>
<dbReference type="GO" id="GO:0016020">
    <property type="term" value="C:membrane"/>
    <property type="evidence" value="ECO:0007669"/>
    <property type="project" value="TreeGrafter"/>
</dbReference>
<feature type="transmembrane region" description="Helical" evidence="1">
    <location>
        <begin position="161"/>
        <end position="182"/>
    </location>
</feature>
<dbReference type="OrthoDB" id="9796461at2"/>
<dbReference type="EMBL" id="LGVV01000017">
    <property type="protein sequence ID" value="KNX41799.1"/>
    <property type="molecule type" value="Genomic_DNA"/>
</dbReference>
<feature type="domain" description="Acyltransferase 3" evidence="2">
    <location>
        <begin position="13"/>
        <end position="333"/>
    </location>
</feature>
<feature type="transmembrane region" description="Helical" evidence="1">
    <location>
        <begin position="85"/>
        <end position="105"/>
    </location>
</feature>
<proteinExistence type="predicted"/>
<dbReference type="AlphaFoldDB" id="A0A0L6CVK1"/>
<dbReference type="InterPro" id="IPR050879">
    <property type="entry name" value="Acyltransferase_3"/>
</dbReference>
<keyword evidence="1" id="KW-0472">Membrane</keyword>